<protein>
    <submittedName>
        <fullName evidence="1">Uncharacterized protein</fullName>
    </submittedName>
</protein>
<evidence type="ECO:0000313" key="1">
    <source>
        <dbReference type="EMBL" id="JAD27295.1"/>
    </source>
</evidence>
<organism evidence="1">
    <name type="scientific">Arundo donax</name>
    <name type="common">Giant reed</name>
    <name type="synonym">Donax arundinaceus</name>
    <dbReference type="NCBI Taxonomy" id="35708"/>
    <lineage>
        <taxon>Eukaryota</taxon>
        <taxon>Viridiplantae</taxon>
        <taxon>Streptophyta</taxon>
        <taxon>Embryophyta</taxon>
        <taxon>Tracheophyta</taxon>
        <taxon>Spermatophyta</taxon>
        <taxon>Magnoliopsida</taxon>
        <taxon>Liliopsida</taxon>
        <taxon>Poales</taxon>
        <taxon>Poaceae</taxon>
        <taxon>PACMAD clade</taxon>
        <taxon>Arundinoideae</taxon>
        <taxon>Arundineae</taxon>
        <taxon>Arundo</taxon>
    </lineage>
</organism>
<sequence length="53" mass="6189">MLCQVLTEPLYIAIASNSETLILLHYSLTSQTLRHQHRTPKFLLNHRYVPQAK</sequence>
<dbReference type="AlphaFoldDB" id="A0A0A8YQZ5"/>
<reference evidence="1" key="2">
    <citation type="journal article" date="2015" name="Data Brief">
        <title>Shoot transcriptome of the giant reed, Arundo donax.</title>
        <authorList>
            <person name="Barrero R.A."/>
            <person name="Guerrero F.D."/>
            <person name="Moolhuijzen P."/>
            <person name="Goolsby J.A."/>
            <person name="Tidwell J."/>
            <person name="Bellgard S.E."/>
            <person name="Bellgard M.I."/>
        </authorList>
    </citation>
    <scope>NUCLEOTIDE SEQUENCE</scope>
    <source>
        <tissue evidence="1">Shoot tissue taken approximately 20 cm above the soil surface</tissue>
    </source>
</reference>
<name>A0A0A8YQZ5_ARUDO</name>
<dbReference type="EMBL" id="GBRH01270600">
    <property type="protein sequence ID" value="JAD27295.1"/>
    <property type="molecule type" value="Transcribed_RNA"/>
</dbReference>
<proteinExistence type="predicted"/>
<reference evidence="1" key="1">
    <citation type="submission" date="2014-09" db="EMBL/GenBank/DDBJ databases">
        <authorList>
            <person name="Magalhaes I.L.F."/>
            <person name="Oliveira U."/>
            <person name="Santos F.R."/>
            <person name="Vidigal T.H.D.A."/>
            <person name="Brescovit A.D."/>
            <person name="Santos A.J."/>
        </authorList>
    </citation>
    <scope>NUCLEOTIDE SEQUENCE</scope>
    <source>
        <tissue evidence="1">Shoot tissue taken approximately 20 cm above the soil surface</tissue>
    </source>
</reference>
<accession>A0A0A8YQZ5</accession>